<evidence type="ECO:0000259" key="7">
    <source>
        <dbReference type="PROSITE" id="PS50968"/>
    </source>
</evidence>
<dbReference type="InterPro" id="IPR011053">
    <property type="entry name" value="Single_hybrid_motif"/>
</dbReference>
<evidence type="ECO:0008006" key="10">
    <source>
        <dbReference type="Google" id="ProtNLM"/>
    </source>
</evidence>
<accession>A0A381PPB2</accession>
<dbReference type="Pfam" id="PF00198">
    <property type="entry name" value="2-oxoacid_dh"/>
    <property type="match status" value="1"/>
</dbReference>
<dbReference type="PROSITE" id="PS00189">
    <property type="entry name" value="LIPOYL"/>
    <property type="match status" value="1"/>
</dbReference>
<dbReference type="PROSITE" id="PS51826">
    <property type="entry name" value="PSBD"/>
    <property type="match status" value="1"/>
</dbReference>
<feature type="compositionally biased region" description="Low complexity" evidence="6">
    <location>
        <begin position="200"/>
        <end position="219"/>
    </location>
</feature>
<dbReference type="PROSITE" id="PS50968">
    <property type="entry name" value="BIOTINYL_LIPOYL"/>
    <property type="match status" value="1"/>
</dbReference>
<proteinExistence type="inferred from homology"/>
<dbReference type="InterPro" id="IPR036625">
    <property type="entry name" value="E3-bd_dom_sf"/>
</dbReference>
<dbReference type="InterPro" id="IPR000089">
    <property type="entry name" value="Biotin_lipoyl"/>
</dbReference>
<evidence type="ECO:0000259" key="8">
    <source>
        <dbReference type="PROSITE" id="PS51826"/>
    </source>
</evidence>
<comment type="similarity">
    <text evidence="2">Belongs to the 2-oxoacid dehydrogenase family.</text>
</comment>
<dbReference type="AlphaFoldDB" id="A0A381PPB2"/>
<dbReference type="PANTHER" id="PTHR43178:SF5">
    <property type="entry name" value="LIPOAMIDE ACYLTRANSFERASE COMPONENT OF BRANCHED-CHAIN ALPHA-KETO ACID DEHYDROGENASE COMPLEX, MITOCHONDRIAL"/>
    <property type="match status" value="1"/>
</dbReference>
<dbReference type="GO" id="GO:0031405">
    <property type="term" value="F:lipoic acid binding"/>
    <property type="evidence" value="ECO:0007669"/>
    <property type="project" value="TreeGrafter"/>
</dbReference>
<dbReference type="EMBL" id="UINC01001046">
    <property type="protein sequence ID" value="SUZ68862.1"/>
    <property type="molecule type" value="Genomic_DNA"/>
</dbReference>
<protein>
    <recommendedName>
        <fullName evidence="10">Dihydrolipoamide acetyltransferase component of pyruvate dehydrogenase complex</fullName>
    </recommendedName>
</protein>
<keyword evidence="4" id="KW-0450">Lipoyl</keyword>
<feature type="domain" description="Peripheral subunit-binding (PSBD)" evidence="8">
    <location>
        <begin position="156"/>
        <end position="193"/>
    </location>
</feature>
<dbReference type="InterPro" id="IPR023213">
    <property type="entry name" value="CAT-like_dom_sf"/>
</dbReference>
<evidence type="ECO:0000256" key="6">
    <source>
        <dbReference type="SAM" id="MobiDB-lite"/>
    </source>
</evidence>
<reference evidence="9" key="1">
    <citation type="submission" date="2018-05" db="EMBL/GenBank/DDBJ databases">
        <authorList>
            <person name="Lanie J.A."/>
            <person name="Ng W.-L."/>
            <person name="Kazmierczak K.M."/>
            <person name="Andrzejewski T.M."/>
            <person name="Davidsen T.M."/>
            <person name="Wayne K.J."/>
            <person name="Tettelin H."/>
            <person name="Glass J.I."/>
            <person name="Rusch D."/>
            <person name="Podicherti R."/>
            <person name="Tsui H.-C.T."/>
            <person name="Winkler M.E."/>
        </authorList>
    </citation>
    <scope>NUCLEOTIDE SEQUENCE</scope>
</reference>
<dbReference type="Gene3D" id="2.40.50.100">
    <property type="match status" value="1"/>
</dbReference>
<dbReference type="CDD" id="cd06849">
    <property type="entry name" value="lipoyl_domain"/>
    <property type="match status" value="1"/>
</dbReference>
<dbReference type="Gene3D" id="4.10.320.10">
    <property type="entry name" value="E3-binding domain"/>
    <property type="match status" value="1"/>
</dbReference>
<dbReference type="SUPFAM" id="SSF52777">
    <property type="entry name" value="CoA-dependent acyltransferases"/>
    <property type="match status" value="1"/>
</dbReference>
<dbReference type="Pfam" id="PF02817">
    <property type="entry name" value="E3_binding"/>
    <property type="match status" value="1"/>
</dbReference>
<evidence type="ECO:0000256" key="1">
    <source>
        <dbReference type="ARBA" id="ARBA00001938"/>
    </source>
</evidence>
<comment type="cofactor">
    <cofactor evidence="1">
        <name>(R)-lipoate</name>
        <dbReference type="ChEBI" id="CHEBI:83088"/>
    </cofactor>
</comment>
<feature type="region of interest" description="Disordered" evidence="6">
    <location>
        <begin position="88"/>
        <end position="154"/>
    </location>
</feature>
<dbReference type="InterPro" id="IPR001078">
    <property type="entry name" value="2-oxoacid_DH_actylTfrase"/>
</dbReference>
<name>A0A381PPB2_9ZZZZ</name>
<dbReference type="PANTHER" id="PTHR43178">
    <property type="entry name" value="DIHYDROLIPOAMIDE ACETYLTRANSFERASE COMPONENT OF PYRUVATE DEHYDROGENASE COMPLEX"/>
    <property type="match status" value="1"/>
</dbReference>
<evidence type="ECO:0000256" key="4">
    <source>
        <dbReference type="ARBA" id="ARBA00022823"/>
    </source>
</evidence>
<evidence type="ECO:0000256" key="5">
    <source>
        <dbReference type="ARBA" id="ARBA00023315"/>
    </source>
</evidence>
<evidence type="ECO:0000256" key="3">
    <source>
        <dbReference type="ARBA" id="ARBA00022679"/>
    </source>
</evidence>
<sequence length="480" mass="50150">MARIEVAMPQMGESIAEGTVSKWLKQVGDPVERDEPILEISTDKVDAEIPSPESGTLVEVSIQEGETVEVGTVVAFIDTEAGAAITVTTGEAGAPTPVADADDSIGASEGSQSDVGPPDAPAEPVGASSSSPDGHAAQAASRESASATAEERIQTRATPVVRKIAAEYGISIADVPGSGQAGRVTKRDILDFIENGGAKTSTAASASSSVAATPPTGSTVPMGSGSSSELWAAFYGDVQHPEFPMRAEDQVEPMDKIRRLTAEHMVLAKRVAPHVHSFIEIDFSRVDHHRVAHKAEWADQGVRVSFTAFVVWACSRLLRKYPSINGTVSGNNIIHRGSVNVGIAVDLDPGLIVPAIHAADELGLVGIGKKIIDLAERARSRKLAPAEIQGATFSITNPGVLGTLVGMPIIPKGTAAILGTGAIEKRAVVVEDPLTGTDAVAIRKRAFFSLAYDHRLVDGADAARFLSDLKALLEDFPEDA</sequence>
<evidence type="ECO:0000313" key="9">
    <source>
        <dbReference type="EMBL" id="SUZ68862.1"/>
    </source>
</evidence>
<gene>
    <name evidence="9" type="ORF">METZ01_LOCUS21716</name>
</gene>
<dbReference type="Pfam" id="PF00364">
    <property type="entry name" value="Biotin_lipoyl"/>
    <property type="match status" value="1"/>
</dbReference>
<dbReference type="GO" id="GO:0016407">
    <property type="term" value="F:acetyltransferase activity"/>
    <property type="evidence" value="ECO:0007669"/>
    <property type="project" value="TreeGrafter"/>
</dbReference>
<organism evidence="9">
    <name type="scientific">marine metagenome</name>
    <dbReference type="NCBI Taxonomy" id="408172"/>
    <lineage>
        <taxon>unclassified sequences</taxon>
        <taxon>metagenomes</taxon>
        <taxon>ecological metagenomes</taxon>
    </lineage>
</organism>
<feature type="domain" description="Lipoyl-binding" evidence="7">
    <location>
        <begin position="3"/>
        <end position="78"/>
    </location>
</feature>
<dbReference type="GO" id="GO:0005737">
    <property type="term" value="C:cytoplasm"/>
    <property type="evidence" value="ECO:0007669"/>
    <property type="project" value="TreeGrafter"/>
</dbReference>
<dbReference type="InterPro" id="IPR004167">
    <property type="entry name" value="PSBD"/>
</dbReference>
<dbReference type="InterPro" id="IPR050743">
    <property type="entry name" value="2-oxoacid_DH_E2_comp"/>
</dbReference>
<dbReference type="SUPFAM" id="SSF47005">
    <property type="entry name" value="Peripheral subunit-binding domain of 2-oxo acid dehydrogenase complex"/>
    <property type="match status" value="1"/>
</dbReference>
<dbReference type="InterPro" id="IPR003016">
    <property type="entry name" value="2-oxoA_DH_lipoyl-BS"/>
</dbReference>
<dbReference type="SUPFAM" id="SSF51230">
    <property type="entry name" value="Single hybrid motif"/>
    <property type="match status" value="1"/>
</dbReference>
<keyword evidence="3" id="KW-0808">Transferase</keyword>
<evidence type="ECO:0000256" key="2">
    <source>
        <dbReference type="ARBA" id="ARBA00007317"/>
    </source>
</evidence>
<feature type="region of interest" description="Disordered" evidence="6">
    <location>
        <begin position="200"/>
        <end position="224"/>
    </location>
</feature>
<dbReference type="Gene3D" id="3.30.559.10">
    <property type="entry name" value="Chloramphenicol acetyltransferase-like domain"/>
    <property type="match status" value="1"/>
</dbReference>
<feature type="compositionally biased region" description="Low complexity" evidence="6">
    <location>
        <begin position="136"/>
        <end position="148"/>
    </location>
</feature>
<keyword evidence="5" id="KW-0012">Acyltransferase</keyword>